<organism evidence="2 3">
    <name type="scientific">Lophiotrema nucula</name>
    <dbReference type="NCBI Taxonomy" id="690887"/>
    <lineage>
        <taxon>Eukaryota</taxon>
        <taxon>Fungi</taxon>
        <taxon>Dikarya</taxon>
        <taxon>Ascomycota</taxon>
        <taxon>Pezizomycotina</taxon>
        <taxon>Dothideomycetes</taxon>
        <taxon>Pleosporomycetidae</taxon>
        <taxon>Pleosporales</taxon>
        <taxon>Lophiotremataceae</taxon>
        <taxon>Lophiotrema</taxon>
    </lineage>
</organism>
<dbReference type="InterPro" id="IPR029058">
    <property type="entry name" value="AB_hydrolase_fold"/>
</dbReference>
<dbReference type="Pfam" id="PF12697">
    <property type="entry name" value="Abhydrolase_6"/>
    <property type="match status" value="1"/>
</dbReference>
<dbReference type="SUPFAM" id="SSF53474">
    <property type="entry name" value="alpha/beta-Hydrolases"/>
    <property type="match status" value="1"/>
</dbReference>
<dbReference type="Gene3D" id="3.40.50.1820">
    <property type="entry name" value="alpha/beta hydrolase"/>
    <property type="match status" value="1"/>
</dbReference>
<dbReference type="InterPro" id="IPR000073">
    <property type="entry name" value="AB_hydrolase_1"/>
</dbReference>
<accession>A0A6A5YSP4</accession>
<evidence type="ECO:0000259" key="1">
    <source>
        <dbReference type="Pfam" id="PF12697"/>
    </source>
</evidence>
<sequence>MSPGQQPQNSPTALTETFHYQNATHTYTLKWTSLGDPNAQPLIFIHGTPWSSRVWSPYALALSRQFHVYLFDNPGFGESPLEQPLPETDTSFAGNIVQELDSDLSRQSEVYAALFKEWQRNWEGRKPHVIAHDHAGLMSLRAYLLHGREYASLCLIDVVAIGPFGQDLFKTVAENPSYFEKLPDMAFEGILESYIRQASFKELNKETMEMLKAPWLREGGKKGFVRQLCQANSRNTDAVESRYDGTIGKDLPIKIIWGANDDWIPVETAHRLGKALGAKEVVEIEGAGHLIMYDQPAQLGVELGRWLNTISGS</sequence>
<reference evidence="2" key="1">
    <citation type="journal article" date="2020" name="Stud. Mycol.">
        <title>101 Dothideomycetes genomes: a test case for predicting lifestyles and emergence of pathogens.</title>
        <authorList>
            <person name="Haridas S."/>
            <person name="Albert R."/>
            <person name="Binder M."/>
            <person name="Bloem J."/>
            <person name="Labutti K."/>
            <person name="Salamov A."/>
            <person name="Andreopoulos B."/>
            <person name="Baker S."/>
            <person name="Barry K."/>
            <person name="Bills G."/>
            <person name="Bluhm B."/>
            <person name="Cannon C."/>
            <person name="Castanera R."/>
            <person name="Culley D."/>
            <person name="Daum C."/>
            <person name="Ezra D."/>
            <person name="Gonzalez J."/>
            <person name="Henrissat B."/>
            <person name="Kuo A."/>
            <person name="Liang C."/>
            <person name="Lipzen A."/>
            <person name="Lutzoni F."/>
            <person name="Magnuson J."/>
            <person name="Mondo S."/>
            <person name="Nolan M."/>
            <person name="Ohm R."/>
            <person name="Pangilinan J."/>
            <person name="Park H.-J."/>
            <person name="Ramirez L."/>
            <person name="Alfaro M."/>
            <person name="Sun H."/>
            <person name="Tritt A."/>
            <person name="Yoshinaga Y."/>
            <person name="Zwiers L.-H."/>
            <person name="Turgeon B."/>
            <person name="Goodwin S."/>
            <person name="Spatafora J."/>
            <person name="Crous P."/>
            <person name="Grigoriev I."/>
        </authorList>
    </citation>
    <scope>NUCLEOTIDE SEQUENCE</scope>
    <source>
        <strain evidence="2">CBS 627.86</strain>
    </source>
</reference>
<dbReference type="PANTHER" id="PTHR43689">
    <property type="entry name" value="HYDROLASE"/>
    <property type="match status" value="1"/>
</dbReference>
<name>A0A6A5YSP4_9PLEO</name>
<keyword evidence="2" id="KW-0378">Hydrolase</keyword>
<dbReference type="EMBL" id="ML977342">
    <property type="protein sequence ID" value="KAF2109497.1"/>
    <property type="molecule type" value="Genomic_DNA"/>
</dbReference>
<evidence type="ECO:0000313" key="3">
    <source>
        <dbReference type="Proteomes" id="UP000799770"/>
    </source>
</evidence>
<protein>
    <submittedName>
        <fullName evidence="2">Alpha/Beta hydrolase protein</fullName>
    </submittedName>
</protein>
<evidence type="ECO:0000313" key="2">
    <source>
        <dbReference type="EMBL" id="KAF2109497.1"/>
    </source>
</evidence>
<dbReference type="Proteomes" id="UP000799770">
    <property type="component" value="Unassembled WGS sequence"/>
</dbReference>
<dbReference type="GO" id="GO:0016787">
    <property type="term" value="F:hydrolase activity"/>
    <property type="evidence" value="ECO:0007669"/>
    <property type="project" value="UniProtKB-KW"/>
</dbReference>
<dbReference type="OrthoDB" id="6431331at2759"/>
<keyword evidence="3" id="KW-1185">Reference proteome</keyword>
<dbReference type="AlphaFoldDB" id="A0A6A5YSP4"/>
<dbReference type="PANTHER" id="PTHR43689:SF8">
    <property type="entry name" value="ALPHA_BETA-HYDROLASES SUPERFAMILY PROTEIN"/>
    <property type="match status" value="1"/>
</dbReference>
<proteinExistence type="predicted"/>
<feature type="domain" description="AB hydrolase-1" evidence="1">
    <location>
        <begin position="42"/>
        <end position="298"/>
    </location>
</feature>
<gene>
    <name evidence="2" type="ORF">BDV96DRAFT_554769</name>
</gene>